<proteinExistence type="predicted"/>
<gene>
    <name evidence="2" type="ORF">KS407_07670</name>
</gene>
<reference evidence="2 3" key="1">
    <citation type="submission" date="2021-06" db="EMBL/GenBank/DDBJ databases">
        <title>Bacillus sp. RD4P76, an endophyte from a halophyte.</title>
        <authorList>
            <person name="Sun J.-Q."/>
        </authorList>
    </citation>
    <scope>NUCLEOTIDE SEQUENCE [LARGE SCALE GENOMIC DNA]</scope>
    <source>
        <strain evidence="2 3">JCM 17098</strain>
    </source>
</reference>
<sequence>MKLNNFLLLLSLMFLAGCGTINGSDEEILSGTVVETFTYGNMNLTIEGDFSKIGIQSNLLVLIVTEADIFDQSGKIINLESVSVGDTIEAVLPDDSIILTEDPPLIAVEKLTIID</sequence>
<dbReference type="Proteomes" id="UP000790580">
    <property type="component" value="Unassembled WGS sequence"/>
</dbReference>
<keyword evidence="3" id="KW-1185">Reference proteome</keyword>
<name>A0ABS6JRY4_9BACI</name>
<feature type="signal peptide" evidence="1">
    <location>
        <begin position="1"/>
        <end position="23"/>
    </location>
</feature>
<accession>A0ABS6JRY4</accession>
<evidence type="ECO:0008006" key="4">
    <source>
        <dbReference type="Google" id="ProtNLM"/>
    </source>
</evidence>
<evidence type="ECO:0000313" key="2">
    <source>
        <dbReference type="EMBL" id="MBU9721326.1"/>
    </source>
</evidence>
<evidence type="ECO:0000256" key="1">
    <source>
        <dbReference type="SAM" id="SignalP"/>
    </source>
</evidence>
<protein>
    <recommendedName>
        <fullName evidence="4">DUF3221 domain-containing protein</fullName>
    </recommendedName>
</protein>
<keyword evidence="1" id="KW-0732">Signal</keyword>
<evidence type="ECO:0000313" key="3">
    <source>
        <dbReference type="Proteomes" id="UP000790580"/>
    </source>
</evidence>
<comment type="caution">
    <text evidence="2">The sequence shown here is derived from an EMBL/GenBank/DDBJ whole genome shotgun (WGS) entry which is preliminary data.</text>
</comment>
<dbReference type="EMBL" id="JAHQCR010000034">
    <property type="protein sequence ID" value="MBU9721326.1"/>
    <property type="molecule type" value="Genomic_DNA"/>
</dbReference>
<organism evidence="2 3">
    <name type="scientific">Evansella alkalicola</name>
    <dbReference type="NCBI Taxonomy" id="745819"/>
    <lineage>
        <taxon>Bacteria</taxon>
        <taxon>Bacillati</taxon>
        <taxon>Bacillota</taxon>
        <taxon>Bacilli</taxon>
        <taxon>Bacillales</taxon>
        <taxon>Bacillaceae</taxon>
        <taxon>Evansella</taxon>
    </lineage>
</organism>
<dbReference type="RefSeq" id="WP_088075512.1">
    <property type="nucleotide sequence ID" value="NZ_JAHQCR010000034.1"/>
</dbReference>
<feature type="chain" id="PRO_5046818357" description="DUF3221 domain-containing protein" evidence="1">
    <location>
        <begin position="24"/>
        <end position="115"/>
    </location>
</feature>
<dbReference type="PROSITE" id="PS51257">
    <property type="entry name" value="PROKAR_LIPOPROTEIN"/>
    <property type="match status" value="1"/>
</dbReference>